<proteinExistence type="predicted"/>
<name>A0ABS0D0J5_9NOCA</name>
<protein>
    <submittedName>
        <fullName evidence="1">Uncharacterized protein</fullName>
    </submittedName>
</protein>
<dbReference type="Proteomes" id="UP000702209">
    <property type="component" value="Unassembled WGS sequence"/>
</dbReference>
<dbReference type="EMBL" id="JADLQX010000028">
    <property type="protein sequence ID" value="MBF6301517.1"/>
    <property type="molecule type" value="Genomic_DNA"/>
</dbReference>
<evidence type="ECO:0000313" key="2">
    <source>
        <dbReference type="Proteomes" id="UP000702209"/>
    </source>
</evidence>
<gene>
    <name evidence="1" type="ORF">IU459_28850</name>
</gene>
<comment type="caution">
    <text evidence="1">The sequence shown here is derived from an EMBL/GenBank/DDBJ whole genome shotgun (WGS) entry which is preliminary data.</text>
</comment>
<sequence length="82" mass="9243">MTDAAILTTHRSDAAENRWIEVTVDRLCLEFGGRVARPWVGWVVRRCVQDLAGSPVGGLPELSERLARQRLLDGSDRVRRQT</sequence>
<keyword evidence="2" id="KW-1185">Reference proteome</keyword>
<dbReference type="RefSeq" id="WP_195132732.1">
    <property type="nucleotide sequence ID" value="NZ_JADLQX010000028.1"/>
</dbReference>
<organism evidence="1 2">
    <name type="scientific">Nocardia amamiensis</name>
    <dbReference type="NCBI Taxonomy" id="404578"/>
    <lineage>
        <taxon>Bacteria</taxon>
        <taxon>Bacillati</taxon>
        <taxon>Actinomycetota</taxon>
        <taxon>Actinomycetes</taxon>
        <taxon>Mycobacteriales</taxon>
        <taxon>Nocardiaceae</taxon>
        <taxon>Nocardia</taxon>
    </lineage>
</organism>
<evidence type="ECO:0000313" key="1">
    <source>
        <dbReference type="EMBL" id="MBF6301517.1"/>
    </source>
</evidence>
<reference evidence="1 2" key="1">
    <citation type="submission" date="2020-10" db="EMBL/GenBank/DDBJ databases">
        <title>Identification of Nocardia species via Next-generation sequencing and recognition of intraspecies genetic diversity.</title>
        <authorList>
            <person name="Li P."/>
            <person name="Li P."/>
            <person name="Lu B."/>
        </authorList>
    </citation>
    <scope>NUCLEOTIDE SEQUENCE [LARGE SCALE GENOMIC DNA]</scope>
    <source>
        <strain evidence="1 2">BJ06-0157</strain>
    </source>
</reference>
<accession>A0ABS0D0J5</accession>